<dbReference type="GO" id="GO:0046872">
    <property type="term" value="F:metal ion binding"/>
    <property type="evidence" value="ECO:0007669"/>
    <property type="project" value="UniProtKB-KW"/>
</dbReference>
<feature type="domain" description="PDEase" evidence="5">
    <location>
        <begin position="1"/>
        <end position="221"/>
    </location>
</feature>
<feature type="binding site" evidence="4">
    <location>
        <position position="49"/>
    </location>
    <ligand>
        <name>Zn(2+)</name>
        <dbReference type="ChEBI" id="CHEBI:29105"/>
        <label>2</label>
    </ligand>
</feature>
<dbReference type="SUPFAM" id="SSF109604">
    <property type="entry name" value="HD-domain/PDEase-like"/>
    <property type="match status" value="1"/>
</dbReference>
<dbReference type="Pfam" id="PF00233">
    <property type="entry name" value="PDEase_I"/>
    <property type="match status" value="1"/>
</dbReference>
<keyword evidence="2" id="KW-0378">Hydrolase</keyword>
<dbReference type="InterPro" id="IPR002073">
    <property type="entry name" value="PDEase_catalytic_dom"/>
</dbReference>
<dbReference type="GO" id="GO:0004114">
    <property type="term" value="F:3',5'-cyclic-nucleotide phosphodiesterase activity"/>
    <property type="evidence" value="ECO:0007669"/>
    <property type="project" value="InterPro"/>
</dbReference>
<dbReference type="PROSITE" id="PS51845">
    <property type="entry name" value="PDEASE_I_2"/>
    <property type="match status" value="1"/>
</dbReference>
<dbReference type="InterPro" id="IPR023088">
    <property type="entry name" value="PDEase"/>
</dbReference>
<dbReference type="PROSITE" id="PS00126">
    <property type="entry name" value="PDEASE_I_1"/>
    <property type="match status" value="1"/>
</dbReference>
<keyword evidence="1 4" id="KW-0479">Metal-binding</keyword>
<sequence>MPPKNFYHNFSHICDVSQCMYTLLVATRLVGRFDPLVVCAAICAAICHDLEHPGLSNVFQNSEKTALSLRYDGKSPLENHHCACFDLLVTKHGLLDKLNAADGAKFTALVKRMILTTDMANHNQLMSAVRERLEGGQNLLADAEGTALVLSLVLKCSDISNQARPWRTAERWTGRVYEEFYHEGDLDRAAGRPVSALHDRGTNNIAKSSVGFITYIVEPLY</sequence>
<dbReference type="AlphaFoldDB" id="F0Y5U4"/>
<proteinExistence type="predicted"/>
<dbReference type="eggNOG" id="KOG3689">
    <property type="taxonomic scope" value="Eukaryota"/>
</dbReference>
<dbReference type="InParanoid" id="F0Y5U4"/>
<dbReference type="GeneID" id="20219849"/>
<feature type="binding site" evidence="4">
    <location>
        <position position="48"/>
    </location>
    <ligand>
        <name>Zn(2+)</name>
        <dbReference type="ChEBI" id="CHEBI:29105"/>
        <label>1</label>
    </ligand>
</feature>
<feature type="binding site" evidence="4">
    <location>
        <position position="12"/>
    </location>
    <ligand>
        <name>Zn(2+)</name>
        <dbReference type="ChEBI" id="CHEBI:29105"/>
        <label>1</label>
    </ligand>
</feature>
<dbReference type="EMBL" id="GL833125">
    <property type="protein sequence ID" value="EGB09552.1"/>
    <property type="molecule type" value="Genomic_DNA"/>
</dbReference>
<feature type="non-terminal residue" evidence="6">
    <location>
        <position position="221"/>
    </location>
</feature>
<dbReference type="OMA" id="RAHWIEM"/>
<dbReference type="SMART" id="SM00471">
    <property type="entry name" value="HDc"/>
    <property type="match status" value="1"/>
</dbReference>
<accession>F0Y5U4</accession>
<evidence type="ECO:0000256" key="2">
    <source>
        <dbReference type="ARBA" id="ARBA00022801"/>
    </source>
</evidence>
<evidence type="ECO:0000256" key="4">
    <source>
        <dbReference type="PIRSR" id="PIRSR623088-3"/>
    </source>
</evidence>
<dbReference type="InterPro" id="IPR036971">
    <property type="entry name" value="PDEase_catalytic_dom_sf"/>
</dbReference>
<evidence type="ECO:0000313" key="6">
    <source>
        <dbReference type="EMBL" id="EGB09552.1"/>
    </source>
</evidence>
<feature type="binding site" evidence="4">
    <location>
        <position position="49"/>
    </location>
    <ligand>
        <name>Zn(2+)</name>
        <dbReference type="ChEBI" id="CHEBI:29105"/>
        <label>1</label>
    </ligand>
</feature>
<evidence type="ECO:0000256" key="1">
    <source>
        <dbReference type="ARBA" id="ARBA00022723"/>
    </source>
</evidence>
<evidence type="ECO:0000256" key="3">
    <source>
        <dbReference type="PIRSR" id="PIRSR623088-1"/>
    </source>
</evidence>
<dbReference type="CDD" id="cd00077">
    <property type="entry name" value="HDc"/>
    <property type="match status" value="1"/>
</dbReference>
<protein>
    <submittedName>
        <fullName evidence="6">Uncharacterized protein PDE9</fullName>
    </submittedName>
</protein>
<evidence type="ECO:0000259" key="5">
    <source>
        <dbReference type="PROSITE" id="PS51845"/>
    </source>
</evidence>
<gene>
    <name evidence="6" type="primary">PDE9</name>
    <name evidence="6" type="ORF">AURANDRAFT_24016</name>
</gene>
<keyword evidence="7" id="KW-1185">Reference proteome</keyword>
<dbReference type="GO" id="GO:0007165">
    <property type="term" value="P:signal transduction"/>
    <property type="evidence" value="ECO:0007669"/>
    <property type="project" value="InterPro"/>
</dbReference>
<dbReference type="Proteomes" id="UP000002729">
    <property type="component" value="Unassembled WGS sequence"/>
</dbReference>
<evidence type="ECO:0000313" key="7">
    <source>
        <dbReference type="Proteomes" id="UP000002729"/>
    </source>
</evidence>
<dbReference type="PRINTS" id="PR00387">
    <property type="entry name" value="PDIESTERASE1"/>
</dbReference>
<feature type="binding site" evidence="4">
    <location>
        <position position="158"/>
    </location>
    <ligand>
        <name>Zn(2+)</name>
        <dbReference type="ChEBI" id="CHEBI:29105"/>
        <label>1</label>
    </ligand>
</feature>
<dbReference type="OrthoDB" id="189220at2759"/>
<dbReference type="InterPro" id="IPR023174">
    <property type="entry name" value="PDEase_CS"/>
</dbReference>
<reference evidence="6" key="1">
    <citation type="journal article" date="2011" name="Proc. Natl. Acad. Sci. U.S.A.">
        <title>Niche of harmful alga Aureococcus anophagefferens revealed through ecogenomics.</title>
        <authorList>
            <person name="Gobler C.J."/>
            <person name="Berry D.L."/>
            <person name="Dyhrman S.T."/>
            <person name="Wilhelm S.W."/>
            <person name="Salamov A."/>
            <person name="Lobanov A.V."/>
            <person name="Zhang Y."/>
            <person name="Collier J.L."/>
            <person name="Wurch L.L."/>
            <person name="Kustka A.B."/>
            <person name="Dill B.D."/>
            <person name="Shah M."/>
            <person name="VerBerkmoes N.C."/>
            <person name="Kuo A."/>
            <person name="Terry A."/>
            <person name="Pangilinan J."/>
            <person name="Lindquist E.A."/>
            <person name="Lucas S."/>
            <person name="Paulsen I.T."/>
            <person name="Hattenrath-Lehmann T.K."/>
            <person name="Talmage S.C."/>
            <person name="Walker E.A."/>
            <person name="Koch F."/>
            <person name="Burson A.M."/>
            <person name="Marcoval M.A."/>
            <person name="Tang Y.Z."/>
            <person name="Lecleir G.R."/>
            <person name="Coyne K.J."/>
            <person name="Berg G.M."/>
            <person name="Bertrand E.M."/>
            <person name="Saito M.A."/>
            <person name="Gladyshev V.N."/>
            <person name="Grigoriev I.V."/>
        </authorList>
    </citation>
    <scope>NUCLEOTIDE SEQUENCE [LARGE SCALE GENOMIC DNA]</scope>
    <source>
        <strain evidence="6">CCMP1984</strain>
    </source>
</reference>
<feature type="active site" description="Proton donor" evidence="3">
    <location>
        <position position="8"/>
    </location>
</feature>
<dbReference type="RefSeq" id="XP_009035609.1">
    <property type="nucleotide sequence ID" value="XM_009037361.1"/>
</dbReference>
<dbReference type="KEGG" id="aaf:AURANDRAFT_24016"/>
<dbReference type="PANTHER" id="PTHR11347">
    <property type="entry name" value="CYCLIC NUCLEOTIDE PHOSPHODIESTERASE"/>
    <property type="match status" value="1"/>
</dbReference>
<name>F0Y5U4_AURAN</name>
<organism evidence="7">
    <name type="scientific">Aureococcus anophagefferens</name>
    <name type="common">Harmful bloom alga</name>
    <dbReference type="NCBI Taxonomy" id="44056"/>
    <lineage>
        <taxon>Eukaryota</taxon>
        <taxon>Sar</taxon>
        <taxon>Stramenopiles</taxon>
        <taxon>Ochrophyta</taxon>
        <taxon>Pelagophyceae</taxon>
        <taxon>Pelagomonadales</taxon>
        <taxon>Pelagomonadaceae</taxon>
        <taxon>Aureococcus</taxon>
    </lineage>
</organism>
<dbReference type="Gene3D" id="1.10.1300.10">
    <property type="entry name" value="3'5'-cyclic nucleotide phosphodiesterase, catalytic domain"/>
    <property type="match status" value="1"/>
</dbReference>
<dbReference type="InterPro" id="IPR003607">
    <property type="entry name" value="HD/PDEase_dom"/>
</dbReference>